<feature type="domain" description="Orn/Lys/Arg decarboxylases family 1 pyridoxal-P attachment site" evidence="6">
    <location>
        <begin position="391"/>
        <end position="405"/>
    </location>
</feature>
<dbReference type="FunFam" id="3.40.640.10:FF:000008">
    <property type="entry name" value="Lysine decarboxylase, inducible"/>
    <property type="match status" value="1"/>
</dbReference>
<dbReference type="GO" id="GO:0030170">
    <property type="term" value="F:pyridoxal phosphate binding"/>
    <property type="evidence" value="ECO:0007669"/>
    <property type="project" value="TreeGrafter"/>
</dbReference>
<keyword evidence="8" id="KW-1185">Reference proteome</keyword>
<dbReference type="InterPro" id="IPR000310">
    <property type="entry name" value="Orn/Lys/Arg_deCO2ase_major_dom"/>
</dbReference>
<dbReference type="InterPro" id="IPR015424">
    <property type="entry name" value="PyrdxlP-dep_Trfase"/>
</dbReference>
<dbReference type="SUPFAM" id="SSF55904">
    <property type="entry name" value="Ornithine decarboxylase C-terminal domain"/>
    <property type="match status" value="1"/>
</dbReference>
<dbReference type="InterPro" id="IPR036633">
    <property type="entry name" value="Prn/Lys/Arg_de-COase_C_sf"/>
</dbReference>
<dbReference type="GO" id="GO:0004586">
    <property type="term" value="F:ornithine decarboxylase activity"/>
    <property type="evidence" value="ECO:0007669"/>
    <property type="project" value="UniProtKB-EC"/>
</dbReference>
<dbReference type="NCBIfam" id="NF010092">
    <property type="entry name" value="PRK13578.1"/>
    <property type="match status" value="1"/>
</dbReference>
<dbReference type="Gene3D" id="3.40.50.2300">
    <property type="match status" value="1"/>
</dbReference>
<comment type="similarity">
    <text evidence="1">Belongs to the Orn/Lys/Arg decarboxylase class-I family.</text>
</comment>
<dbReference type="Proteomes" id="UP000541185">
    <property type="component" value="Unassembled WGS sequence"/>
</dbReference>
<keyword evidence="2" id="KW-0210">Decarboxylase</keyword>
<gene>
    <name evidence="7" type="primary">speC</name>
    <name evidence="7" type="ORF">HHL11_06360</name>
</gene>
<proteinExistence type="inferred from homology"/>
<keyword evidence="3 5" id="KW-0663">Pyridoxal phosphate</keyword>
<dbReference type="InterPro" id="IPR015422">
    <property type="entry name" value="PyrdxlP-dep_Trfase_small"/>
</dbReference>
<dbReference type="SUPFAM" id="SSF53383">
    <property type="entry name" value="PLP-dependent transferases"/>
    <property type="match status" value="1"/>
</dbReference>
<dbReference type="Gene3D" id="3.90.1150.10">
    <property type="entry name" value="Aspartate Aminotransferase, domain 1"/>
    <property type="match status" value="1"/>
</dbReference>
<dbReference type="Gene3D" id="3.90.100.10">
    <property type="entry name" value="Orn/Lys/Arg decarboxylase, C-terminal domain"/>
    <property type="match status" value="1"/>
</dbReference>
<evidence type="ECO:0000256" key="3">
    <source>
        <dbReference type="ARBA" id="ARBA00022898"/>
    </source>
</evidence>
<reference evidence="7 8" key="1">
    <citation type="submission" date="2020-04" db="EMBL/GenBank/DDBJ databases">
        <title>Ramlibacter sp. G-1-2-2 isolated from soil.</title>
        <authorList>
            <person name="Dahal R.H."/>
        </authorList>
    </citation>
    <scope>NUCLEOTIDE SEQUENCE [LARGE SCALE GENOMIC DNA]</scope>
    <source>
        <strain evidence="7 8">G-1-2-2</strain>
    </source>
</reference>
<dbReference type="PANTHER" id="PTHR45229:SF3">
    <property type="entry name" value="BIODEGRADATIVE ARGININE DECARBOXYLASE"/>
    <property type="match status" value="1"/>
</dbReference>
<dbReference type="PROSITE" id="PS00703">
    <property type="entry name" value="OKR_DC_1"/>
    <property type="match status" value="1"/>
</dbReference>
<dbReference type="Pfam" id="PF01276">
    <property type="entry name" value="OKR_DC_1"/>
    <property type="match status" value="1"/>
</dbReference>
<evidence type="ECO:0000313" key="8">
    <source>
        <dbReference type="Proteomes" id="UP000541185"/>
    </source>
</evidence>
<feature type="modified residue" description="N6-(pyridoxal phosphate)lysine" evidence="5">
    <location>
        <position position="396"/>
    </location>
</feature>
<dbReference type="EC" id="4.1.1.17" evidence="7"/>
<dbReference type="Pfam" id="PF03709">
    <property type="entry name" value="OKR_DC_1_N"/>
    <property type="match status" value="1"/>
</dbReference>
<evidence type="ECO:0000256" key="4">
    <source>
        <dbReference type="ARBA" id="ARBA00023239"/>
    </source>
</evidence>
<evidence type="ECO:0000256" key="1">
    <source>
        <dbReference type="ARBA" id="ARBA00010671"/>
    </source>
</evidence>
<keyword evidence="4 7" id="KW-0456">Lyase</keyword>
<dbReference type="InterPro" id="IPR011193">
    <property type="entry name" value="Orn/lys/arg_de-COase"/>
</dbReference>
<dbReference type="Gene3D" id="3.40.640.10">
    <property type="entry name" value="Type I PLP-dependent aspartate aminotransferase-like (Major domain)"/>
    <property type="match status" value="1"/>
</dbReference>
<dbReference type="GO" id="GO:0005829">
    <property type="term" value="C:cytosol"/>
    <property type="evidence" value="ECO:0007669"/>
    <property type="project" value="TreeGrafter"/>
</dbReference>
<dbReference type="PANTHER" id="PTHR45229">
    <property type="entry name" value="CONSTITUTIVE ORNITHINE DECARBOXYLASE"/>
    <property type="match status" value="1"/>
</dbReference>
<evidence type="ECO:0000256" key="2">
    <source>
        <dbReference type="ARBA" id="ARBA00022793"/>
    </source>
</evidence>
<dbReference type="EMBL" id="JABBFX010000001">
    <property type="protein sequence ID" value="NML43367.1"/>
    <property type="molecule type" value="Genomic_DNA"/>
</dbReference>
<comment type="caution">
    <text evidence="7">The sequence shown here is derived from an EMBL/GenBank/DDBJ whole genome shotgun (WGS) entry which is preliminary data.</text>
</comment>
<evidence type="ECO:0000313" key="7">
    <source>
        <dbReference type="EMBL" id="NML43367.1"/>
    </source>
</evidence>
<name>A0A848GYX2_9BURK</name>
<dbReference type="Pfam" id="PF03711">
    <property type="entry name" value="OKR_DC_1_C"/>
    <property type="match status" value="1"/>
</dbReference>
<organism evidence="7 8">
    <name type="scientific">Ramlibacter agri</name>
    <dbReference type="NCBI Taxonomy" id="2728837"/>
    <lineage>
        <taxon>Bacteria</taxon>
        <taxon>Pseudomonadati</taxon>
        <taxon>Pseudomonadota</taxon>
        <taxon>Betaproteobacteria</taxon>
        <taxon>Burkholderiales</taxon>
        <taxon>Comamonadaceae</taxon>
        <taxon>Ramlibacter</taxon>
    </lineage>
</organism>
<accession>A0A848GYX2</accession>
<protein>
    <submittedName>
        <fullName evidence="7">Ornithine decarboxylase</fullName>
        <ecNumber evidence="7">4.1.1.17</ecNumber>
    </submittedName>
</protein>
<dbReference type="InterPro" id="IPR008286">
    <property type="entry name" value="Prn/Lys/Arg_de-COase_C"/>
</dbReference>
<dbReference type="RefSeq" id="WP_169417577.1">
    <property type="nucleotide sequence ID" value="NZ_JABBFX010000001.1"/>
</dbReference>
<dbReference type="InterPro" id="IPR005308">
    <property type="entry name" value="OKR_de-COase_N"/>
</dbReference>
<evidence type="ECO:0000259" key="6">
    <source>
        <dbReference type="PROSITE" id="PS00703"/>
    </source>
</evidence>
<dbReference type="PIRSF" id="PIRSF009393">
    <property type="entry name" value="Orn_decarb"/>
    <property type="match status" value="1"/>
</dbReference>
<sequence length="794" mass="89656">MTPYPVKGSSLPIPFHRLMKVVVVADPGNRQVQQLVECLRGERFEVEAADSYERDVTEDADVGAYVVMIDGERREAARRLGGAVRDAGFRTPVWALADAHRIGDMAVLSLTGEVDGYLYLGQQSADFYAKQVLTSLKDYCTSLLPPFFGGLMAYDAEGYIAFDCPGHQGGQFYRKSPAGQLFYKHFGEQIFRNDLCNADVDLGDLLIHEGAAAAAQKHAAQVFGADRTYFVLNGTSTSNKIVTGAVLRRGDLVLFDRNNHKSLHQGALVQAGAIPIFLPTARNAFGMIGAVDWDAWDEKYLREQIRQHPLVQDKERANAGRPFRLACIQLCTYDGTIYNVQKVLEKIGHLCDYVLWDEAWIGYNAFHPLFHDHSPMRLEKLTPEMPGLFSTQSVHKQGAGFSQASQVHKRDEHIKGQPRYVEHKRFNESFLINASTSPFYPLFASLDVNAKVHEGKAGEMLWDRCIALGIDARKKLREFVHFYRGQGATEAEKWFFDPFVPDQVSIRGSRFTQDANDVPWESLPTEVIKREQQCWNFKPGARWHGYAGYSDGYTMVDPCKLALLTPGIDRLTGEYLDFGVPATVVANFLREEHVVPEKCDLNSILFLLTPAEDESKLNTLIAKLVKFKNLWDRDAPLSQVLPSLYMNNAERYAGYSLRQVCNEMHAFYRERRIKDLQRKSFRADSFPKMAITPQEAYQALVGNEVDYLPLTQVKGRISATLALIYPPGIGVVVPGERWDERAQPMLDYFLAFEESFNRFPGFNYEVQGVYQEKVDGRIAFHTYVVREEAGGSHG</sequence>
<evidence type="ECO:0000256" key="5">
    <source>
        <dbReference type="PIRSR" id="PIRSR009393-1"/>
    </source>
</evidence>
<dbReference type="GO" id="GO:0006520">
    <property type="term" value="P:amino acid metabolic process"/>
    <property type="evidence" value="ECO:0007669"/>
    <property type="project" value="InterPro"/>
</dbReference>
<dbReference type="InterPro" id="IPR015421">
    <property type="entry name" value="PyrdxlP-dep_Trfase_major"/>
</dbReference>
<dbReference type="AlphaFoldDB" id="A0A848GYX2"/>